<feature type="domain" description="MYST-type HAT" evidence="13">
    <location>
        <begin position="1"/>
        <end position="105"/>
    </location>
</feature>
<comment type="similarity">
    <text evidence="2">Belongs to the MYST (SAS/MOZ) family.</text>
</comment>
<dbReference type="FunFam" id="1.10.10.10:FF:000022">
    <property type="entry name" value="Histone acetyltransferase"/>
    <property type="match status" value="1"/>
</dbReference>
<evidence type="ECO:0000256" key="10">
    <source>
        <dbReference type="ARBA" id="ARBA00023163"/>
    </source>
</evidence>
<keyword evidence="10" id="KW-0804">Transcription</keyword>
<keyword evidence="5" id="KW-0479">Metal-binding</keyword>
<dbReference type="InterPro" id="IPR036388">
    <property type="entry name" value="WH-like_DNA-bd_sf"/>
</dbReference>
<keyword evidence="12" id="KW-0012">Acyltransferase</keyword>
<gene>
    <name evidence="14" type="ORF">PCAR00345_LOCUS4508</name>
</gene>
<dbReference type="Gene3D" id="1.10.10.10">
    <property type="entry name" value="Winged helix-like DNA-binding domain superfamily/Winged helix DNA-binding domain"/>
    <property type="match status" value="1"/>
</dbReference>
<evidence type="ECO:0000256" key="11">
    <source>
        <dbReference type="ARBA" id="ARBA00023242"/>
    </source>
</evidence>
<evidence type="ECO:0000256" key="4">
    <source>
        <dbReference type="ARBA" id="ARBA00022679"/>
    </source>
</evidence>
<dbReference type="PANTHER" id="PTHR10615">
    <property type="entry name" value="HISTONE ACETYLTRANSFERASE"/>
    <property type="match status" value="1"/>
</dbReference>
<dbReference type="GO" id="GO:0006355">
    <property type="term" value="P:regulation of DNA-templated transcription"/>
    <property type="evidence" value="ECO:0007669"/>
    <property type="project" value="InterPro"/>
</dbReference>
<dbReference type="InterPro" id="IPR002717">
    <property type="entry name" value="HAT_MYST-type"/>
</dbReference>
<keyword evidence="7" id="KW-0862">Zinc</keyword>
<evidence type="ECO:0000313" key="14">
    <source>
        <dbReference type="EMBL" id="CAE0751923.1"/>
    </source>
</evidence>
<evidence type="ECO:0000256" key="5">
    <source>
        <dbReference type="ARBA" id="ARBA00022723"/>
    </source>
</evidence>
<protein>
    <recommendedName>
        <fullName evidence="3">histone acetyltransferase</fullName>
        <ecNumber evidence="3">2.3.1.48</ecNumber>
    </recommendedName>
</protein>
<evidence type="ECO:0000256" key="8">
    <source>
        <dbReference type="ARBA" id="ARBA00022990"/>
    </source>
</evidence>
<evidence type="ECO:0000256" key="12">
    <source>
        <dbReference type="ARBA" id="ARBA00023315"/>
    </source>
</evidence>
<keyword evidence="8" id="KW-0007">Acetylation</keyword>
<reference evidence="14" key="1">
    <citation type="submission" date="2021-01" db="EMBL/GenBank/DDBJ databases">
        <authorList>
            <person name="Corre E."/>
            <person name="Pelletier E."/>
            <person name="Niang G."/>
            <person name="Scheremetjew M."/>
            <person name="Finn R."/>
            <person name="Kale V."/>
            <person name="Holt S."/>
            <person name="Cochrane G."/>
            <person name="Meng A."/>
            <person name="Brown T."/>
            <person name="Cohen L."/>
        </authorList>
    </citation>
    <scope>NUCLEOTIDE SEQUENCE</scope>
    <source>
        <strain evidence="14">CCMP645</strain>
    </source>
</reference>
<evidence type="ECO:0000256" key="6">
    <source>
        <dbReference type="ARBA" id="ARBA00022771"/>
    </source>
</evidence>
<dbReference type="InterPro" id="IPR050603">
    <property type="entry name" value="MYST_HAT"/>
</dbReference>
<sequence length="111" mass="12589">MLTSDPPMRPLCKSDLGHLSFRSYWTQVLLQHLRAHRGNLSVKEISAITAIKTEDIISTLQSLNLIKYWKGQHVISVSPKIVDEHLRASTRSSLRCDPSLLTWRPPETGTL</sequence>
<dbReference type="GO" id="GO:0008270">
    <property type="term" value="F:zinc ion binding"/>
    <property type="evidence" value="ECO:0007669"/>
    <property type="project" value="UniProtKB-KW"/>
</dbReference>
<comment type="subcellular location">
    <subcellularLocation>
        <location evidence="1">Nucleus</location>
    </subcellularLocation>
</comment>
<dbReference type="GO" id="GO:0005634">
    <property type="term" value="C:nucleus"/>
    <property type="evidence" value="ECO:0007669"/>
    <property type="project" value="UniProtKB-SubCell"/>
</dbReference>
<dbReference type="PANTHER" id="PTHR10615:SF219">
    <property type="entry name" value="HISTONE ACETYLTRANSFERASE KAT5"/>
    <property type="match status" value="1"/>
</dbReference>
<dbReference type="PROSITE" id="PS51726">
    <property type="entry name" value="MYST_HAT"/>
    <property type="match status" value="1"/>
</dbReference>
<evidence type="ECO:0000256" key="3">
    <source>
        <dbReference type="ARBA" id="ARBA00013184"/>
    </source>
</evidence>
<accession>A0A7S4EU68</accession>
<dbReference type="Pfam" id="PF01853">
    <property type="entry name" value="MOZ_SAS"/>
    <property type="match status" value="1"/>
</dbReference>
<keyword evidence="4" id="KW-0808">Transferase</keyword>
<keyword evidence="9" id="KW-0805">Transcription regulation</keyword>
<keyword evidence="6" id="KW-0863">Zinc-finger</keyword>
<proteinExistence type="inferred from homology"/>
<name>A0A7S4EU68_CHRCT</name>
<dbReference type="AlphaFoldDB" id="A0A7S4EU68"/>
<dbReference type="InterPro" id="IPR016181">
    <property type="entry name" value="Acyl_CoA_acyltransferase"/>
</dbReference>
<dbReference type="SUPFAM" id="SSF55729">
    <property type="entry name" value="Acyl-CoA N-acyltransferases (Nat)"/>
    <property type="match status" value="1"/>
</dbReference>
<evidence type="ECO:0000256" key="9">
    <source>
        <dbReference type="ARBA" id="ARBA00023015"/>
    </source>
</evidence>
<keyword evidence="11" id="KW-0539">Nucleus</keyword>
<evidence type="ECO:0000256" key="7">
    <source>
        <dbReference type="ARBA" id="ARBA00022833"/>
    </source>
</evidence>
<dbReference type="GO" id="GO:0004402">
    <property type="term" value="F:histone acetyltransferase activity"/>
    <property type="evidence" value="ECO:0007669"/>
    <property type="project" value="InterPro"/>
</dbReference>
<dbReference type="EMBL" id="HBIZ01007826">
    <property type="protein sequence ID" value="CAE0751923.1"/>
    <property type="molecule type" value="Transcribed_RNA"/>
</dbReference>
<evidence type="ECO:0000256" key="2">
    <source>
        <dbReference type="ARBA" id="ARBA00010107"/>
    </source>
</evidence>
<evidence type="ECO:0000256" key="1">
    <source>
        <dbReference type="ARBA" id="ARBA00004123"/>
    </source>
</evidence>
<dbReference type="EC" id="2.3.1.48" evidence="3"/>
<organism evidence="14">
    <name type="scientific">Chrysotila carterae</name>
    <name type="common">Marine alga</name>
    <name type="synonym">Syracosphaera carterae</name>
    <dbReference type="NCBI Taxonomy" id="13221"/>
    <lineage>
        <taxon>Eukaryota</taxon>
        <taxon>Haptista</taxon>
        <taxon>Haptophyta</taxon>
        <taxon>Prymnesiophyceae</taxon>
        <taxon>Isochrysidales</taxon>
        <taxon>Isochrysidaceae</taxon>
        <taxon>Chrysotila</taxon>
    </lineage>
</organism>
<evidence type="ECO:0000259" key="13">
    <source>
        <dbReference type="PROSITE" id="PS51726"/>
    </source>
</evidence>